<evidence type="ECO:0000313" key="12">
    <source>
        <dbReference type="Proteomes" id="UP000572635"/>
    </source>
</evidence>
<evidence type="ECO:0000256" key="4">
    <source>
        <dbReference type="ARBA" id="ARBA00022679"/>
    </source>
</evidence>
<evidence type="ECO:0000256" key="7">
    <source>
        <dbReference type="ARBA" id="ARBA00022840"/>
    </source>
</evidence>
<keyword evidence="8" id="KW-0311">Gluconate utilization</keyword>
<name>A0A7W8QS69_9ACTN</name>
<dbReference type="SUPFAM" id="SSF52540">
    <property type="entry name" value="P-loop containing nucleoside triphosphate hydrolases"/>
    <property type="match status" value="1"/>
</dbReference>
<dbReference type="GO" id="GO:0046316">
    <property type="term" value="F:gluconokinase activity"/>
    <property type="evidence" value="ECO:0007669"/>
    <property type="project" value="UniProtKB-EC"/>
</dbReference>
<dbReference type="InterPro" id="IPR006001">
    <property type="entry name" value="Therm_gnt_kin"/>
</dbReference>
<dbReference type="NCBIfam" id="TIGR01313">
    <property type="entry name" value="therm_gnt_kin"/>
    <property type="match status" value="1"/>
</dbReference>
<comment type="caution">
    <text evidence="11">The sequence shown here is derived from an EMBL/GenBank/DDBJ whole genome shotgun (WGS) entry which is preliminary data.</text>
</comment>
<evidence type="ECO:0000256" key="8">
    <source>
        <dbReference type="ARBA" id="ARBA00023064"/>
    </source>
</evidence>
<evidence type="ECO:0000256" key="5">
    <source>
        <dbReference type="ARBA" id="ARBA00022741"/>
    </source>
</evidence>
<dbReference type="PANTHER" id="PTHR43442">
    <property type="entry name" value="GLUCONOKINASE-RELATED"/>
    <property type="match status" value="1"/>
</dbReference>
<dbReference type="RefSeq" id="WP_184398349.1">
    <property type="nucleotide sequence ID" value="NZ_BAAAJD010000165.1"/>
</dbReference>
<keyword evidence="4 10" id="KW-0808">Transferase</keyword>
<keyword evidence="6 10" id="KW-0418">Kinase</keyword>
<dbReference type="GO" id="GO:0005737">
    <property type="term" value="C:cytoplasm"/>
    <property type="evidence" value="ECO:0007669"/>
    <property type="project" value="TreeGrafter"/>
</dbReference>
<evidence type="ECO:0000256" key="3">
    <source>
        <dbReference type="ARBA" id="ARBA00012054"/>
    </source>
</evidence>
<dbReference type="AlphaFoldDB" id="A0A7W8QS69"/>
<keyword evidence="5 10" id="KW-0547">Nucleotide-binding</keyword>
<dbReference type="CDD" id="cd02021">
    <property type="entry name" value="GntK"/>
    <property type="match status" value="1"/>
</dbReference>
<organism evidence="11 12">
    <name type="scientific">Nocardiopsis composta</name>
    <dbReference type="NCBI Taxonomy" id="157465"/>
    <lineage>
        <taxon>Bacteria</taxon>
        <taxon>Bacillati</taxon>
        <taxon>Actinomycetota</taxon>
        <taxon>Actinomycetes</taxon>
        <taxon>Streptosporangiales</taxon>
        <taxon>Nocardiopsidaceae</taxon>
        <taxon>Nocardiopsis</taxon>
    </lineage>
</organism>
<evidence type="ECO:0000313" key="11">
    <source>
        <dbReference type="EMBL" id="MBB5435496.1"/>
    </source>
</evidence>
<dbReference type="EC" id="2.7.1.12" evidence="3 10"/>
<evidence type="ECO:0000256" key="6">
    <source>
        <dbReference type="ARBA" id="ARBA00022777"/>
    </source>
</evidence>
<dbReference type="GO" id="GO:0019521">
    <property type="term" value="P:D-gluconate metabolic process"/>
    <property type="evidence" value="ECO:0007669"/>
    <property type="project" value="UniProtKB-KW"/>
</dbReference>
<evidence type="ECO:0000256" key="9">
    <source>
        <dbReference type="ARBA" id="ARBA00048090"/>
    </source>
</evidence>
<evidence type="ECO:0000256" key="2">
    <source>
        <dbReference type="ARBA" id="ARBA00008420"/>
    </source>
</evidence>
<dbReference type="Gene3D" id="3.40.50.300">
    <property type="entry name" value="P-loop containing nucleotide triphosphate hydrolases"/>
    <property type="match status" value="1"/>
</dbReference>
<evidence type="ECO:0000256" key="10">
    <source>
        <dbReference type="RuleBase" id="RU363066"/>
    </source>
</evidence>
<dbReference type="GO" id="GO:0005524">
    <property type="term" value="F:ATP binding"/>
    <property type="evidence" value="ECO:0007669"/>
    <property type="project" value="UniProtKB-KW"/>
</dbReference>
<dbReference type="Proteomes" id="UP000572635">
    <property type="component" value="Unassembled WGS sequence"/>
</dbReference>
<proteinExistence type="inferred from homology"/>
<comment type="catalytic activity">
    <reaction evidence="9 10">
        <text>D-gluconate + ATP = 6-phospho-D-gluconate + ADP + H(+)</text>
        <dbReference type="Rhea" id="RHEA:19433"/>
        <dbReference type="ChEBI" id="CHEBI:15378"/>
        <dbReference type="ChEBI" id="CHEBI:18391"/>
        <dbReference type="ChEBI" id="CHEBI:30616"/>
        <dbReference type="ChEBI" id="CHEBI:58759"/>
        <dbReference type="ChEBI" id="CHEBI:456216"/>
        <dbReference type="EC" id="2.7.1.12"/>
    </reaction>
</comment>
<keyword evidence="7 10" id="KW-0067">ATP-binding</keyword>
<keyword evidence="12" id="KW-1185">Reference proteome</keyword>
<accession>A0A7W8QS69</accession>
<dbReference type="InterPro" id="IPR027417">
    <property type="entry name" value="P-loop_NTPase"/>
</dbReference>
<sequence>MHFVFMGVSGSGKSSLARPVAERLGLPFAEADAFHPEANIAKMSAGVPLTDEDRRPWLLSLAAWIAERERAGEHSVMACSALKRSYRDLLRGGAPGVRFLHADGSDEVIAERLARRTGHFMPAGLLASQRAALEPLGADEDGAVLDVSAPVDELVERAVGLVRAALAGQGGAAPTARR</sequence>
<reference evidence="11 12" key="1">
    <citation type="submission" date="2020-08" db="EMBL/GenBank/DDBJ databases">
        <title>Sequencing the genomes of 1000 actinobacteria strains.</title>
        <authorList>
            <person name="Klenk H.-P."/>
        </authorList>
    </citation>
    <scope>NUCLEOTIDE SEQUENCE [LARGE SCALE GENOMIC DNA]</scope>
    <source>
        <strain evidence="11 12">DSM 44551</strain>
    </source>
</reference>
<dbReference type="PANTHER" id="PTHR43442:SF3">
    <property type="entry name" value="GLUCONOKINASE-RELATED"/>
    <property type="match status" value="1"/>
</dbReference>
<gene>
    <name evidence="11" type="ORF">HDA36_005644</name>
</gene>
<evidence type="ECO:0000256" key="1">
    <source>
        <dbReference type="ARBA" id="ARBA00004761"/>
    </source>
</evidence>
<comment type="similarity">
    <text evidence="2 10">Belongs to the gluconokinase GntK/GntV family.</text>
</comment>
<protein>
    <recommendedName>
        <fullName evidence="3 10">Gluconokinase</fullName>
        <ecNumber evidence="3 10">2.7.1.12</ecNumber>
    </recommendedName>
</protein>
<dbReference type="EMBL" id="JACHDB010000002">
    <property type="protein sequence ID" value="MBB5435496.1"/>
    <property type="molecule type" value="Genomic_DNA"/>
</dbReference>
<comment type="pathway">
    <text evidence="1">Carbohydrate acid metabolism.</text>
</comment>
<dbReference type="FunFam" id="3.40.50.300:FF:000522">
    <property type="entry name" value="Gluconokinase"/>
    <property type="match status" value="1"/>
</dbReference>
<dbReference type="Pfam" id="PF13671">
    <property type="entry name" value="AAA_33"/>
    <property type="match status" value="1"/>
</dbReference>